<feature type="transmembrane region" description="Helical" evidence="2">
    <location>
        <begin position="7"/>
        <end position="28"/>
    </location>
</feature>
<proteinExistence type="predicted"/>
<sequence length="269" mass="29323">MIKKRAIALGVVAGIAIVGGIITSIVLVKLVENSMEGLRFESSKKSETNWFPDIQSQPQKNQSGQQAYKYSSSSTANDKAKKDLYAYLFSYPFWVLGLPFIVPGVLGLISAFVQKRWLYVTSSIFSILCLIVVGIIAALIVLAIFVTLLAVGMALEDCHDVEDGCECSLGKTIFKTCSYRSTIVALGTLFIIVIILTWIDLGIQFIMCCYYGCCSKGGATGGVILVQAQQPMLAPDQNQPNQPQGQHPPPGYVYPPPQQYYDESAQSKA</sequence>
<accession>A0AAV2IGT2</accession>
<gene>
    <name evidence="3" type="ORF">GSLYS_00019660001</name>
</gene>
<keyword evidence="2" id="KW-0812">Transmembrane</keyword>
<keyword evidence="2" id="KW-1133">Transmembrane helix</keyword>
<reference evidence="3 4" key="1">
    <citation type="submission" date="2024-04" db="EMBL/GenBank/DDBJ databases">
        <authorList>
            <consortium name="Genoscope - CEA"/>
            <person name="William W."/>
        </authorList>
    </citation>
    <scope>NUCLEOTIDE SEQUENCE [LARGE SCALE GENOMIC DNA]</scope>
</reference>
<protein>
    <recommendedName>
        <fullName evidence="5">Transmembrane protein</fullName>
    </recommendedName>
</protein>
<feature type="transmembrane region" description="Helical" evidence="2">
    <location>
        <begin position="179"/>
        <end position="199"/>
    </location>
</feature>
<evidence type="ECO:0000313" key="4">
    <source>
        <dbReference type="Proteomes" id="UP001497497"/>
    </source>
</evidence>
<feature type="region of interest" description="Disordered" evidence="1">
    <location>
        <begin position="234"/>
        <end position="269"/>
    </location>
</feature>
<feature type="compositionally biased region" description="Low complexity" evidence="1">
    <location>
        <begin position="235"/>
        <end position="245"/>
    </location>
</feature>
<dbReference type="Proteomes" id="UP001497497">
    <property type="component" value="Unassembled WGS sequence"/>
</dbReference>
<comment type="caution">
    <text evidence="3">The sequence shown here is derived from an EMBL/GenBank/DDBJ whole genome shotgun (WGS) entry which is preliminary data.</text>
</comment>
<keyword evidence="4" id="KW-1185">Reference proteome</keyword>
<organism evidence="3 4">
    <name type="scientific">Lymnaea stagnalis</name>
    <name type="common">Great pond snail</name>
    <name type="synonym">Helix stagnalis</name>
    <dbReference type="NCBI Taxonomy" id="6523"/>
    <lineage>
        <taxon>Eukaryota</taxon>
        <taxon>Metazoa</taxon>
        <taxon>Spiralia</taxon>
        <taxon>Lophotrochozoa</taxon>
        <taxon>Mollusca</taxon>
        <taxon>Gastropoda</taxon>
        <taxon>Heterobranchia</taxon>
        <taxon>Euthyneura</taxon>
        <taxon>Panpulmonata</taxon>
        <taxon>Hygrophila</taxon>
        <taxon>Lymnaeoidea</taxon>
        <taxon>Lymnaeidae</taxon>
        <taxon>Lymnaea</taxon>
    </lineage>
</organism>
<feature type="compositionally biased region" description="Pro residues" evidence="1">
    <location>
        <begin position="246"/>
        <end position="258"/>
    </location>
</feature>
<keyword evidence="2" id="KW-0472">Membrane</keyword>
<evidence type="ECO:0000256" key="1">
    <source>
        <dbReference type="SAM" id="MobiDB-lite"/>
    </source>
</evidence>
<feature type="transmembrane region" description="Helical" evidence="2">
    <location>
        <begin position="125"/>
        <end position="151"/>
    </location>
</feature>
<evidence type="ECO:0000256" key="2">
    <source>
        <dbReference type="SAM" id="Phobius"/>
    </source>
</evidence>
<name>A0AAV2IGT2_LYMST</name>
<dbReference type="EMBL" id="CAXITT010000795">
    <property type="protein sequence ID" value="CAL1546283.1"/>
    <property type="molecule type" value="Genomic_DNA"/>
</dbReference>
<dbReference type="AlphaFoldDB" id="A0AAV2IGT2"/>
<feature type="transmembrane region" description="Helical" evidence="2">
    <location>
        <begin position="91"/>
        <end position="113"/>
    </location>
</feature>
<evidence type="ECO:0000313" key="3">
    <source>
        <dbReference type="EMBL" id="CAL1546283.1"/>
    </source>
</evidence>
<evidence type="ECO:0008006" key="5">
    <source>
        <dbReference type="Google" id="ProtNLM"/>
    </source>
</evidence>